<dbReference type="Proteomes" id="UP000199062">
    <property type="component" value="Unassembled WGS sequence"/>
</dbReference>
<gene>
    <name evidence="2" type="ORF">SAMN05216559_2176</name>
</gene>
<dbReference type="InterPro" id="IPR006121">
    <property type="entry name" value="HMA_dom"/>
</dbReference>
<dbReference type="AlphaFoldDB" id="A0A1I6L6W7"/>
<dbReference type="InterPro" id="IPR036163">
    <property type="entry name" value="HMA_dom_sf"/>
</dbReference>
<dbReference type="SUPFAM" id="SSF55008">
    <property type="entry name" value="HMA, heavy metal-associated domain"/>
    <property type="match status" value="1"/>
</dbReference>
<accession>A0A1I6L6W7</accession>
<dbReference type="GO" id="GO:0046872">
    <property type="term" value="F:metal ion binding"/>
    <property type="evidence" value="ECO:0007669"/>
    <property type="project" value="InterPro"/>
</dbReference>
<feature type="domain" description="HMA" evidence="1">
    <location>
        <begin position="2"/>
        <end position="68"/>
    </location>
</feature>
<dbReference type="RefSeq" id="WP_089816560.1">
    <property type="nucleotide sequence ID" value="NZ_FOZK01000002.1"/>
</dbReference>
<proteinExistence type="predicted"/>
<evidence type="ECO:0000313" key="3">
    <source>
        <dbReference type="Proteomes" id="UP000199062"/>
    </source>
</evidence>
<dbReference type="PROSITE" id="PS50846">
    <property type="entry name" value="HMA_2"/>
    <property type="match status" value="1"/>
</dbReference>
<evidence type="ECO:0000313" key="2">
    <source>
        <dbReference type="EMBL" id="SFR99243.1"/>
    </source>
</evidence>
<sequence>MQQVALDVPGVRPREAERAVTSALINLPGVQWAATSSPTGVVGIRFDPAMTELNDLLDAVEAAGYPSTS</sequence>
<organism evidence="2 3">
    <name type="scientific">Halomicrobium zhouii</name>
    <dbReference type="NCBI Taxonomy" id="767519"/>
    <lineage>
        <taxon>Archaea</taxon>
        <taxon>Methanobacteriati</taxon>
        <taxon>Methanobacteriota</taxon>
        <taxon>Stenosarchaea group</taxon>
        <taxon>Halobacteria</taxon>
        <taxon>Halobacteriales</taxon>
        <taxon>Haloarculaceae</taxon>
        <taxon>Halomicrobium</taxon>
    </lineage>
</organism>
<name>A0A1I6L6W7_9EURY</name>
<dbReference type="STRING" id="767519.SAMN05216559_2176"/>
<protein>
    <submittedName>
        <fullName evidence="2">Copper chaperone CopZ</fullName>
    </submittedName>
</protein>
<dbReference type="EMBL" id="FOZK01000002">
    <property type="protein sequence ID" value="SFR99243.1"/>
    <property type="molecule type" value="Genomic_DNA"/>
</dbReference>
<dbReference type="CDD" id="cd00371">
    <property type="entry name" value="HMA"/>
    <property type="match status" value="1"/>
</dbReference>
<dbReference type="Gene3D" id="3.30.70.100">
    <property type="match status" value="1"/>
</dbReference>
<dbReference type="Pfam" id="PF00403">
    <property type="entry name" value="HMA"/>
    <property type="match status" value="1"/>
</dbReference>
<evidence type="ECO:0000259" key="1">
    <source>
        <dbReference type="PROSITE" id="PS50846"/>
    </source>
</evidence>
<reference evidence="2 3" key="1">
    <citation type="submission" date="2016-10" db="EMBL/GenBank/DDBJ databases">
        <authorList>
            <person name="de Groot N.N."/>
        </authorList>
    </citation>
    <scope>NUCLEOTIDE SEQUENCE [LARGE SCALE GENOMIC DNA]</scope>
    <source>
        <strain evidence="2 3">CGMCC 1.10457</strain>
    </source>
</reference>
<keyword evidence="3" id="KW-1185">Reference proteome</keyword>